<dbReference type="PROSITE" id="PS50871">
    <property type="entry name" value="C1Q"/>
    <property type="match status" value="1"/>
</dbReference>
<dbReference type="EMBL" id="JAINUF010000001">
    <property type="protein sequence ID" value="KAJ8382130.1"/>
    <property type="molecule type" value="Genomic_DNA"/>
</dbReference>
<reference evidence="7" key="1">
    <citation type="journal article" date="2023" name="Science">
        <title>Genome structures resolve the early diversification of teleost fishes.</title>
        <authorList>
            <person name="Parey E."/>
            <person name="Louis A."/>
            <person name="Montfort J."/>
            <person name="Bouchez O."/>
            <person name="Roques C."/>
            <person name="Iampietro C."/>
            <person name="Lluch J."/>
            <person name="Castinel A."/>
            <person name="Donnadieu C."/>
            <person name="Desvignes T."/>
            <person name="Floi Bucao C."/>
            <person name="Jouanno E."/>
            <person name="Wen M."/>
            <person name="Mejri S."/>
            <person name="Dirks R."/>
            <person name="Jansen H."/>
            <person name="Henkel C."/>
            <person name="Chen W.J."/>
            <person name="Zahm M."/>
            <person name="Cabau C."/>
            <person name="Klopp C."/>
            <person name="Thompson A.W."/>
            <person name="Robinson-Rechavi M."/>
            <person name="Braasch I."/>
            <person name="Lecointre G."/>
            <person name="Bobe J."/>
            <person name="Postlethwait J.H."/>
            <person name="Berthelot C."/>
            <person name="Roest Crollius H."/>
            <person name="Guiguen Y."/>
        </authorList>
    </citation>
    <scope>NUCLEOTIDE SEQUENCE</scope>
    <source>
        <strain evidence="7">WJC10195</strain>
    </source>
</reference>
<feature type="region of interest" description="Disordered" evidence="4">
    <location>
        <begin position="16"/>
        <end position="55"/>
    </location>
</feature>
<dbReference type="GO" id="GO:0005576">
    <property type="term" value="C:extracellular region"/>
    <property type="evidence" value="ECO:0007669"/>
    <property type="project" value="UniProtKB-SubCell"/>
</dbReference>
<evidence type="ECO:0000256" key="4">
    <source>
        <dbReference type="SAM" id="MobiDB-lite"/>
    </source>
</evidence>
<evidence type="ECO:0000313" key="7">
    <source>
        <dbReference type="EMBL" id="KAJ8382130.1"/>
    </source>
</evidence>
<comment type="caution">
    <text evidence="7">The sequence shown here is derived from an EMBL/GenBank/DDBJ whole genome shotgun (WGS) entry which is preliminary data.</text>
</comment>
<evidence type="ECO:0000256" key="2">
    <source>
        <dbReference type="ARBA" id="ARBA00022525"/>
    </source>
</evidence>
<dbReference type="Pfam" id="PF00386">
    <property type="entry name" value="C1q"/>
    <property type="match status" value="1"/>
</dbReference>
<keyword evidence="3" id="KW-0732">Signal</keyword>
<name>A0A9Q1GDE7_SYNKA</name>
<dbReference type="PRINTS" id="PR00007">
    <property type="entry name" value="COMPLEMNTC1Q"/>
</dbReference>
<keyword evidence="5" id="KW-0812">Transmembrane</keyword>
<comment type="subcellular location">
    <subcellularLocation>
        <location evidence="1">Secreted</location>
    </subcellularLocation>
</comment>
<keyword evidence="2" id="KW-0964">Secreted</keyword>
<proteinExistence type="predicted"/>
<dbReference type="PANTHER" id="PTHR22923:SF102">
    <property type="entry name" value="CEREBELLIN 13-RELATED"/>
    <property type="match status" value="1"/>
</dbReference>
<accession>A0A9Q1GDE7</accession>
<feature type="compositionally biased region" description="Basic and acidic residues" evidence="4">
    <location>
        <begin position="33"/>
        <end position="49"/>
    </location>
</feature>
<feature type="transmembrane region" description="Helical" evidence="5">
    <location>
        <begin position="112"/>
        <end position="133"/>
    </location>
</feature>
<dbReference type="InterPro" id="IPR050822">
    <property type="entry name" value="Cerebellin_Synaptic_Org"/>
</dbReference>
<feature type="domain" description="C1q" evidence="6">
    <location>
        <begin position="156"/>
        <end position="296"/>
    </location>
</feature>
<keyword evidence="5" id="KW-1133">Transmembrane helix</keyword>
<keyword evidence="8" id="KW-1185">Reference proteome</keyword>
<evidence type="ECO:0000256" key="3">
    <source>
        <dbReference type="ARBA" id="ARBA00022729"/>
    </source>
</evidence>
<evidence type="ECO:0000256" key="5">
    <source>
        <dbReference type="SAM" id="Phobius"/>
    </source>
</evidence>
<organism evidence="7 8">
    <name type="scientific">Synaphobranchus kaupii</name>
    <name type="common">Kaup's arrowtooth eel</name>
    <dbReference type="NCBI Taxonomy" id="118154"/>
    <lineage>
        <taxon>Eukaryota</taxon>
        <taxon>Metazoa</taxon>
        <taxon>Chordata</taxon>
        <taxon>Craniata</taxon>
        <taxon>Vertebrata</taxon>
        <taxon>Euteleostomi</taxon>
        <taxon>Actinopterygii</taxon>
        <taxon>Neopterygii</taxon>
        <taxon>Teleostei</taxon>
        <taxon>Anguilliformes</taxon>
        <taxon>Synaphobranchidae</taxon>
        <taxon>Synaphobranchus</taxon>
    </lineage>
</organism>
<dbReference type="Gene3D" id="2.60.120.40">
    <property type="match status" value="1"/>
</dbReference>
<dbReference type="Proteomes" id="UP001152622">
    <property type="component" value="Chromosome 1"/>
</dbReference>
<dbReference type="AlphaFoldDB" id="A0A9Q1GDE7"/>
<sequence length="296" mass="32716">MFSRIKESIGVYLDAPQSSTDRTSVVQYPDSETEVKTSVEVKTSPEESISKTSVEVRTSAEVRTSHEIEVSPSDVYISTDGSIPKGQSDARVQSSAPQICIKIDPMYKVTTVLFGTLWVVSMISLVAGIVLYYEQTSFLKNEMDHLRLNITHLTGLEKTKVAFAASLRKLMQVTVGPYREFRILVYKNVFTNIGNAYNDTTGMFTAPVKGVYQFSFTAFGWSTDIPTAADLYKNGVYITGAYDNNPGPGRGTAISVALEMDVGDIVYLGLNKGMRVHDNTNHYNVFSGHLLFPLLE</sequence>
<evidence type="ECO:0000256" key="1">
    <source>
        <dbReference type="ARBA" id="ARBA00004613"/>
    </source>
</evidence>
<evidence type="ECO:0000313" key="8">
    <source>
        <dbReference type="Proteomes" id="UP001152622"/>
    </source>
</evidence>
<dbReference type="OrthoDB" id="10070467at2759"/>
<protein>
    <recommendedName>
        <fullName evidence="6">C1q domain-containing protein</fullName>
    </recommendedName>
</protein>
<feature type="compositionally biased region" description="Polar residues" evidence="4">
    <location>
        <begin position="16"/>
        <end position="26"/>
    </location>
</feature>
<gene>
    <name evidence="7" type="ORF">SKAU_G00029080</name>
</gene>
<evidence type="ECO:0000259" key="6">
    <source>
        <dbReference type="PROSITE" id="PS50871"/>
    </source>
</evidence>
<dbReference type="SMART" id="SM00110">
    <property type="entry name" value="C1Q"/>
    <property type="match status" value="1"/>
</dbReference>
<keyword evidence="5" id="KW-0472">Membrane</keyword>
<dbReference type="SUPFAM" id="SSF49842">
    <property type="entry name" value="TNF-like"/>
    <property type="match status" value="1"/>
</dbReference>
<dbReference type="InterPro" id="IPR001073">
    <property type="entry name" value="C1q_dom"/>
</dbReference>
<dbReference type="InterPro" id="IPR008983">
    <property type="entry name" value="Tumour_necrosis_fac-like_dom"/>
</dbReference>
<dbReference type="PANTHER" id="PTHR22923">
    <property type="entry name" value="CEREBELLIN-RELATED"/>
    <property type="match status" value="1"/>
</dbReference>